<dbReference type="eggNOG" id="COG1314">
    <property type="taxonomic scope" value="Bacteria"/>
</dbReference>
<evidence type="ECO:0000256" key="9">
    <source>
        <dbReference type="ARBA" id="ARBA00023010"/>
    </source>
</evidence>
<dbReference type="OrthoDB" id="9813947at2"/>
<evidence type="ECO:0000256" key="11">
    <source>
        <dbReference type="RuleBase" id="RU365087"/>
    </source>
</evidence>
<keyword evidence="6 11" id="KW-0812">Transmembrane</keyword>
<keyword evidence="8 11" id="KW-1133">Transmembrane helix</keyword>
<evidence type="ECO:0000313" key="12">
    <source>
        <dbReference type="EMBL" id="ABB41412.1"/>
    </source>
</evidence>
<dbReference type="EMBL" id="CP000109">
    <property type="protein sequence ID" value="ABB41412.1"/>
    <property type="molecule type" value="Genomic_DNA"/>
</dbReference>
<keyword evidence="10 11" id="KW-0472">Membrane</keyword>
<dbReference type="AlphaFoldDB" id="Q31HG1"/>
<dbReference type="PANTHER" id="PTHR34182:SF1">
    <property type="entry name" value="PROTEIN-EXPORT MEMBRANE PROTEIN SECG"/>
    <property type="match status" value="1"/>
</dbReference>
<evidence type="ECO:0000256" key="10">
    <source>
        <dbReference type="ARBA" id="ARBA00023136"/>
    </source>
</evidence>
<keyword evidence="7 11" id="KW-0653">Protein transport</keyword>
<evidence type="ECO:0000256" key="1">
    <source>
        <dbReference type="ARBA" id="ARBA00004651"/>
    </source>
</evidence>
<comment type="similarity">
    <text evidence="2 11">Belongs to the SecG family.</text>
</comment>
<evidence type="ECO:0000256" key="4">
    <source>
        <dbReference type="ARBA" id="ARBA00022448"/>
    </source>
</evidence>
<dbReference type="GO" id="GO:0015450">
    <property type="term" value="F:protein-transporting ATPase activity"/>
    <property type="evidence" value="ECO:0007669"/>
    <property type="project" value="UniProtKB-UniRule"/>
</dbReference>
<proteinExistence type="inferred from homology"/>
<comment type="subcellular location">
    <subcellularLocation>
        <location evidence="1 11">Cell membrane</location>
        <topology evidence="1 11">Multi-pass membrane protein</topology>
    </subcellularLocation>
</comment>
<organism evidence="12">
    <name type="scientific">Hydrogenovibrio crunogenus (strain DSM 25203 / XCL-2)</name>
    <name type="common">Thiomicrospira crunogena</name>
    <dbReference type="NCBI Taxonomy" id="317025"/>
    <lineage>
        <taxon>Bacteria</taxon>
        <taxon>Pseudomonadati</taxon>
        <taxon>Pseudomonadota</taxon>
        <taxon>Gammaproteobacteria</taxon>
        <taxon>Thiotrichales</taxon>
        <taxon>Piscirickettsiaceae</taxon>
        <taxon>Hydrogenovibrio</taxon>
    </lineage>
</organism>
<dbReference type="GO" id="GO:0009306">
    <property type="term" value="P:protein secretion"/>
    <property type="evidence" value="ECO:0007669"/>
    <property type="project" value="UniProtKB-UniRule"/>
</dbReference>
<dbReference type="KEGG" id="tcx:Tcr_0816"/>
<comment type="caution">
    <text evidence="11">Lacks conserved residue(s) required for the propagation of feature annotation.</text>
</comment>
<evidence type="ECO:0000256" key="8">
    <source>
        <dbReference type="ARBA" id="ARBA00022989"/>
    </source>
</evidence>
<dbReference type="HOGENOM" id="CLU_094156_2_2_6"/>
<evidence type="ECO:0000256" key="5">
    <source>
        <dbReference type="ARBA" id="ARBA00022475"/>
    </source>
</evidence>
<dbReference type="NCBIfam" id="TIGR00810">
    <property type="entry name" value="secG"/>
    <property type="match status" value="1"/>
</dbReference>
<keyword evidence="5 11" id="KW-1003">Cell membrane</keyword>
<evidence type="ECO:0000256" key="6">
    <source>
        <dbReference type="ARBA" id="ARBA00022692"/>
    </source>
</evidence>
<dbReference type="GO" id="GO:0043952">
    <property type="term" value="P:protein transport by the Sec complex"/>
    <property type="evidence" value="ECO:0007669"/>
    <property type="project" value="TreeGrafter"/>
</dbReference>
<evidence type="ECO:0000256" key="3">
    <source>
        <dbReference type="ARBA" id="ARBA00017876"/>
    </source>
</evidence>
<evidence type="ECO:0000256" key="2">
    <source>
        <dbReference type="ARBA" id="ARBA00008445"/>
    </source>
</evidence>
<dbReference type="Pfam" id="PF03840">
    <property type="entry name" value="SecG"/>
    <property type="match status" value="1"/>
</dbReference>
<dbReference type="PRINTS" id="PR01651">
    <property type="entry name" value="SECGEXPORT"/>
</dbReference>
<dbReference type="STRING" id="317025.Tcr_0816"/>
<feature type="transmembrane region" description="Helical" evidence="11">
    <location>
        <begin position="51"/>
        <end position="73"/>
    </location>
</feature>
<gene>
    <name evidence="12" type="ordered locus">Tcr_0816</name>
</gene>
<keyword evidence="4 11" id="KW-0813">Transport</keyword>
<evidence type="ECO:0000256" key="7">
    <source>
        <dbReference type="ARBA" id="ARBA00022927"/>
    </source>
</evidence>
<protein>
    <recommendedName>
        <fullName evidence="3 11">Protein-export membrane protein SecG</fullName>
    </recommendedName>
</protein>
<comment type="function">
    <text evidence="11">Involved in protein export. Participates in an early event of protein translocation.</text>
</comment>
<sequence length="106" mass="11004">MFQIILAIHLVIAFILIVLVLLQQGKGADAGANFGGGSSQSVFGSSGSNNFMLKMTSVVAVVFFITSLALAYLGAQQAKGYQSVVQKPAAEQNAADSDTNEPVVPN</sequence>
<dbReference type="InterPro" id="IPR004692">
    <property type="entry name" value="SecG"/>
</dbReference>
<accession>Q31HG1</accession>
<dbReference type="GO" id="GO:0005886">
    <property type="term" value="C:plasma membrane"/>
    <property type="evidence" value="ECO:0007669"/>
    <property type="project" value="UniProtKB-SubCell"/>
</dbReference>
<dbReference type="GO" id="GO:0065002">
    <property type="term" value="P:intracellular protein transmembrane transport"/>
    <property type="evidence" value="ECO:0007669"/>
    <property type="project" value="TreeGrafter"/>
</dbReference>
<name>Q31HG1_HYDCU</name>
<dbReference type="PANTHER" id="PTHR34182">
    <property type="entry name" value="PROTEIN-EXPORT MEMBRANE PROTEIN SECG"/>
    <property type="match status" value="1"/>
</dbReference>
<reference evidence="12" key="1">
    <citation type="submission" date="2006-07" db="EMBL/GenBank/DDBJ databases">
        <title>Complete sequence of Thiomicrospira crunogena XCL-2.</title>
        <authorList>
            <consortium name="US DOE Joint Genome Institute"/>
            <person name="Copeland A."/>
            <person name="Lucas S."/>
            <person name="Lapidus A."/>
            <person name="Barry K."/>
            <person name="Detter J.C."/>
            <person name="Glavina del Rio T."/>
            <person name="Hammon N."/>
            <person name="Israni S."/>
            <person name="Dalin E."/>
            <person name="Tice H."/>
            <person name="Pitluck S."/>
            <person name="Chain P."/>
            <person name="Malfatti S."/>
            <person name="Shin M."/>
            <person name="Vergez L."/>
            <person name="Schmutz J."/>
            <person name="Larimer F."/>
            <person name="Land M."/>
            <person name="Hauser L."/>
            <person name="Kyrpides N."/>
            <person name="Lykidis A."/>
            <person name="Scott K.M."/>
            <person name="Sievert S."/>
            <person name="Kerfeld C."/>
            <person name="Freyermuth S."/>
            <person name="Dobrinski K."/>
            <person name="Boller A."/>
            <person name="Fitzpatrick K."/>
            <person name="Thoma P."/>
            <person name="Moore J."/>
            <person name="Richardson P."/>
        </authorList>
    </citation>
    <scope>NUCLEOTIDE SEQUENCE</scope>
    <source>
        <strain evidence="12">XCL-2</strain>
    </source>
</reference>
<keyword evidence="9 11" id="KW-0811">Translocation</keyword>